<feature type="region of interest" description="Disordered" evidence="1">
    <location>
        <begin position="507"/>
        <end position="541"/>
    </location>
</feature>
<proteinExistence type="predicted"/>
<feature type="region of interest" description="Disordered" evidence="1">
    <location>
        <begin position="46"/>
        <end position="125"/>
    </location>
</feature>
<dbReference type="Proteomes" id="UP000031623">
    <property type="component" value="Chromosome"/>
</dbReference>
<feature type="chain" id="PRO_5001852735" evidence="2">
    <location>
        <begin position="28"/>
        <end position="541"/>
    </location>
</feature>
<evidence type="ECO:0000256" key="1">
    <source>
        <dbReference type="SAM" id="MobiDB-lite"/>
    </source>
</evidence>
<keyword evidence="4" id="KW-1185">Reference proteome</keyword>
<dbReference type="EMBL" id="AP014633">
    <property type="protein sequence ID" value="BAP57429.1"/>
    <property type="molecule type" value="Genomic_DNA"/>
</dbReference>
<accession>A0A090AJ38</accession>
<organism evidence="3 4">
    <name type="scientific">Thioploca ingrica</name>
    <dbReference type="NCBI Taxonomy" id="40754"/>
    <lineage>
        <taxon>Bacteria</taxon>
        <taxon>Pseudomonadati</taxon>
        <taxon>Pseudomonadota</taxon>
        <taxon>Gammaproteobacteria</taxon>
        <taxon>Thiotrichales</taxon>
        <taxon>Thiotrichaceae</taxon>
        <taxon>Thioploca</taxon>
    </lineage>
</organism>
<dbReference type="KEGG" id="tig:THII_3132"/>
<feature type="compositionally biased region" description="Low complexity" evidence="1">
    <location>
        <begin position="91"/>
        <end position="125"/>
    </location>
</feature>
<reference evidence="3 4" key="1">
    <citation type="journal article" date="2014" name="ISME J.">
        <title>Ecophysiology of Thioploca ingrica as revealed by the complete genome sequence supplemented with proteomic evidence.</title>
        <authorList>
            <person name="Kojima H."/>
            <person name="Ogura Y."/>
            <person name="Yamamoto N."/>
            <person name="Togashi T."/>
            <person name="Mori H."/>
            <person name="Watanabe T."/>
            <person name="Nemoto F."/>
            <person name="Kurokawa K."/>
            <person name="Hayashi T."/>
            <person name="Fukui M."/>
        </authorList>
    </citation>
    <scope>NUCLEOTIDE SEQUENCE [LARGE SCALE GENOMIC DNA]</scope>
</reference>
<feature type="compositionally biased region" description="Basic and acidic residues" evidence="1">
    <location>
        <begin position="508"/>
        <end position="523"/>
    </location>
</feature>
<dbReference type="STRING" id="40754.THII_3132"/>
<feature type="compositionally biased region" description="Basic and acidic residues" evidence="1">
    <location>
        <begin position="532"/>
        <end position="541"/>
    </location>
</feature>
<sequence length="541" mass="57169">MNKKLLITAMSIALMGNASMVANPVYAAPKNPTAIEASCKNNAEKKDWCQSQEQPAPSQDQNTTDNSTPNQDQNTTAGDTDDSENNTTGSEGNVTDTNNTTGENNIENSGTTDSNSTESENTTPPTAEELFTQAEEAGIFVSVEATIQWLVTNKISPEMLTEEQRNALPINWDLPQLPPVATQLTTNESEIVPAEGEVVPTEGAVVPTEGQVVPVEGAVVPTEGQVVPAEGAVVPTEGAVVPTENQVVPAEGAVVPTEGQVVPAEGAVVPTEGQVVPADSEVVPTENQVVPAEGAVVPTEGQVVPADSEVVPTEGQVVPIDSEVVPTNESLEPTDVEEPTFSPVVSEEEEQAIQAQLEVVNDVVVVDGEGNETLAPVEETKVIGEVLIPQAEEESANAVVNGELLNVEVNLGIAEATTADEKQEPIILTTVTGLEITAPTTEPETEVDTSNLITLQRNEAGNFILRIPNLKVGNLVVNVILRALTEKLDIYQVEEVTIAPEDVFNNEDSTKVEDDNDATKETVETVEVSDEEATKVAEETI</sequence>
<name>A0A090AJ38_9GAMM</name>
<dbReference type="AlphaFoldDB" id="A0A090AJ38"/>
<feature type="compositionally biased region" description="Polar residues" evidence="1">
    <location>
        <begin position="49"/>
        <end position="78"/>
    </location>
</feature>
<evidence type="ECO:0000313" key="3">
    <source>
        <dbReference type="EMBL" id="BAP57429.1"/>
    </source>
</evidence>
<keyword evidence="2" id="KW-0732">Signal</keyword>
<gene>
    <name evidence="3" type="ORF">THII_3132</name>
</gene>
<evidence type="ECO:0000313" key="4">
    <source>
        <dbReference type="Proteomes" id="UP000031623"/>
    </source>
</evidence>
<evidence type="ECO:0000256" key="2">
    <source>
        <dbReference type="SAM" id="SignalP"/>
    </source>
</evidence>
<feature type="signal peptide" evidence="2">
    <location>
        <begin position="1"/>
        <end position="27"/>
    </location>
</feature>
<protein>
    <submittedName>
        <fullName evidence="3">Uncharacterized protein</fullName>
    </submittedName>
</protein>
<dbReference type="HOGENOM" id="CLU_503376_0_0_6"/>